<dbReference type="STRING" id="1297617.IB211_00325c"/>
<protein>
    <submittedName>
        <fullName evidence="2">Beta-lactamase</fullName>
        <ecNumber evidence="2">3.5.2.6</ecNumber>
    </submittedName>
</protein>
<dbReference type="Pfam" id="PF13354">
    <property type="entry name" value="Beta-lactamase2"/>
    <property type="match status" value="1"/>
</dbReference>
<evidence type="ECO:0000313" key="3">
    <source>
        <dbReference type="Proteomes" id="UP000064844"/>
    </source>
</evidence>
<dbReference type="PANTHER" id="PTHR35333">
    <property type="entry name" value="BETA-LACTAMASE"/>
    <property type="match status" value="1"/>
</dbReference>
<evidence type="ECO:0000259" key="1">
    <source>
        <dbReference type="Pfam" id="PF13354"/>
    </source>
</evidence>
<dbReference type="EC" id="3.5.2.6" evidence="2"/>
<dbReference type="InterPro" id="IPR000871">
    <property type="entry name" value="Beta-lactam_class-A"/>
</dbReference>
<feature type="domain" description="Beta-lactamase class A catalytic" evidence="1">
    <location>
        <begin position="17"/>
        <end position="226"/>
    </location>
</feature>
<dbReference type="GO" id="GO:0046677">
    <property type="term" value="P:response to antibiotic"/>
    <property type="evidence" value="ECO:0007669"/>
    <property type="project" value="InterPro"/>
</dbReference>
<reference evidence="3" key="2">
    <citation type="submission" date="2015-04" db="EMBL/GenBank/DDBJ databases">
        <title>A butyrogenic pathway from the amino acid lysine in a human gut commensal.</title>
        <authorList>
            <person name="de Vos W.M."/>
            <person name="Bui N.T.P."/>
            <person name="Plugge C.M."/>
            <person name="Ritari J."/>
        </authorList>
    </citation>
    <scope>NUCLEOTIDE SEQUENCE [LARGE SCALE GENOMIC DNA]</scope>
    <source>
        <strain evidence="3">AF211</strain>
    </source>
</reference>
<keyword evidence="2" id="KW-0378">Hydrolase</keyword>
<name>A0A0S2W053_9FIRM</name>
<dbReference type="InterPro" id="IPR012338">
    <property type="entry name" value="Beta-lactam/transpept-like"/>
</dbReference>
<dbReference type="EMBL" id="CP011307">
    <property type="protein sequence ID" value="ALP92721.1"/>
    <property type="molecule type" value="Genomic_DNA"/>
</dbReference>
<dbReference type="InterPro" id="IPR045155">
    <property type="entry name" value="Beta-lactam_cat"/>
</dbReference>
<sequence>MDSYVEARLSAIPGHIGFYYQNLDTGEVQTFHALDRFQAASVIKLPILAAVFLHEQECPGILSRRILVRDSEKLPGCGALQHIAGDHEYDVLSLCRLMITLSDNTATNALIRHFGIDTLNEDFSRLGLEDTRLYRLLFDAEAASRGKENLFQPRECGLLLERLYRGTCVSSAASERMLAILLQQQINHKIPGRLPAEFPVAHKTGEDTGITNDLGIVYGNSPFILAFASNETDVPAFEQTIRDLSFYFAIGRK</sequence>
<dbReference type="Gene3D" id="3.40.710.10">
    <property type="entry name" value="DD-peptidase/beta-lactamase superfamily"/>
    <property type="match status" value="1"/>
</dbReference>
<dbReference type="SUPFAM" id="SSF56601">
    <property type="entry name" value="beta-lactamase/transpeptidase-like"/>
    <property type="match status" value="1"/>
</dbReference>
<gene>
    <name evidence="2" type="ORF">IB211_00325c</name>
</gene>
<dbReference type="AlphaFoldDB" id="A0A0S2W053"/>
<dbReference type="GO" id="GO:0030655">
    <property type="term" value="P:beta-lactam antibiotic catabolic process"/>
    <property type="evidence" value="ECO:0007669"/>
    <property type="project" value="InterPro"/>
</dbReference>
<accession>A0A0S2W053</accession>
<evidence type="ECO:0000313" key="2">
    <source>
        <dbReference type="EMBL" id="ALP92721.1"/>
    </source>
</evidence>
<proteinExistence type="predicted"/>
<dbReference type="Proteomes" id="UP000064844">
    <property type="component" value="Chromosome"/>
</dbReference>
<keyword evidence="3" id="KW-1185">Reference proteome</keyword>
<dbReference type="GO" id="GO:0008800">
    <property type="term" value="F:beta-lactamase activity"/>
    <property type="evidence" value="ECO:0007669"/>
    <property type="project" value="UniProtKB-EC"/>
</dbReference>
<dbReference type="PANTHER" id="PTHR35333:SF3">
    <property type="entry name" value="BETA-LACTAMASE-TYPE TRANSPEPTIDASE FOLD CONTAINING PROTEIN"/>
    <property type="match status" value="1"/>
</dbReference>
<dbReference type="KEGG" id="ibu:IB211_00325c"/>
<organism evidence="2 3">
    <name type="scientific">Intestinimonas butyriciproducens</name>
    <dbReference type="NCBI Taxonomy" id="1297617"/>
    <lineage>
        <taxon>Bacteria</taxon>
        <taxon>Bacillati</taxon>
        <taxon>Bacillota</taxon>
        <taxon>Clostridia</taxon>
        <taxon>Eubacteriales</taxon>
        <taxon>Intestinimonas</taxon>
    </lineage>
</organism>
<reference evidence="2 3" key="1">
    <citation type="journal article" date="2015" name="Nat. Commun.">
        <title>Production of butyrate from lysine and the Amadori product fructoselysine by a human gut commensal.</title>
        <authorList>
            <person name="Bui T.P."/>
            <person name="Ritari J."/>
            <person name="Boeren S."/>
            <person name="de Waard P."/>
            <person name="Plugge C.M."/>
            <person name="de Vos W.M."/>
        </authorList>
    </citation>
    <scope>NUCLEOTIDE SEQUENCE [LARGE SCALE GENOMIC DNA]</scope>
    <source>
        <strain evidence="2 3">AF211</strain>
    </source>
</reference>